<dbReference type="InterPro" id="IPR021986">
    <property type="entry name" value="Spherulin4"/>
</dbReference>
<dbReference type="AlphaFoldDB" id="A0A5N6KGJ3"/>
<organism evidence="1 2">
    <name type="scientific">Monilinia laxa</name>
    <name type="common">Brown rot fungus</name>
    <name type="synonym">Sclerotinia laxa</name>
    <dbReference type="NCBI Taxonomy" id="61186"/>
    <lineage>
        <taxon>Eukaryota</taxon>
        <taxon>Fungi</taxon>
        <taxon>Dikarya</taxon>
        <taxon>Ascomycota</taxon>
        <taxon>Pezizomycotina</taxon>
        <taxon>Leotiomycetes</taxon>
        <taxon>Helotiales</taxon>
        <taxon>Sclerotiniaceae</taxon>
        <taxon>Monilinia</taxon>
    </lineage>
</organism>
<reference evidence="1 2" key="1">
    <citation type="submission" date="2019-06" db="EMBL/GenBank/DDBJ databases">
        <title>Genome Sequence of the Brown Rot Fungal Pathogen Monilinia laxa.</title>
        <authorList>
            <person name="De Miccolis Angelini R.M."/>
            <person name="Landi L."/>
            <person name="Abate D."/>
            <person name="Pollastro S."/>
            <person name="Romanazzi G."/>
            <person name="Faretra F."/>
        </authorList>
    </citation>
    <scope>NUCLEOTIDE SEQUENCE [LARGE SCALE GENOMIC DNA]</scope>
    <source>
        <strain evidence="1 2">Mlax316</strain>
    </source>
</reference>
<sequence>MFFKKAKSLVPTKSTVLVPLYIYPSPGAWDRLLQSISTYPEVEFIIVVNPHNGPGKSLDSNYKREIRKLNLYPNVAVVGYVSTAYANRQYSSILEDVMIYAGWRHEDDGLGVRGIFFDETPNKWTTSNASFLENINTAVKGRSGLGAEPLIIHNPGTIPDWRLMSGFCLPDITVVFEATYHTFHENGCENALAKLNMDRGRLACLMHSVPDSLMTTYSDVTSELQKLKPLVGTFFITSQATALYTSLGDHWEHVGIVLVSTFRAPLSCFETGFCGSIEGLLEPVILLLAFLPR</sequence>
<proteinExistence type="predicted"/>
<protein>
    <recommendedName>
        <fullName evidence="3">Spherulin-4</fullName>
    </recommendedName>
</protein>
<name>A0A5N6KGJ3_MONLA</name>
<dbReference type="Pfam" id="PF12138">
    <property type="entry name" value="Spherulin4"/>
    <property type="match status" value="1"/>
</dbReference>
<evidence type="ECO:0000313" key="2">
    <source>
        <dbReference type="Proteomes" id="UP000326757"/>
    </source>
</evidence>
<dbReference type="PANTHER" id="PTHR35040:SF7">
    <property type="entry name" value="FIBRONECTIN TYPE-III DOMAIN-CONTAINING PROTEIN-RELATED"/>
    <property type="match status" value="1"/>
</dbReference>
<dbReference type="OrthoDB" id="5342184at2759"/>
<gene>
    <name evidence="1" type="ORF">EYC80_005812</name>
</gene>
<accession>A0A5N6KGJ3</accession>
<keyword evidence="2" id="KW-1185">Reference proteome</keyword>
<dbReference type="PANTHER" id="PTHR35040">
    <property type="match status" value="1"/>
</dbReference>
<comment type="caution">
    <text evidence="1">The sequence shown here is derived from an EMBL/GenBank/DDBJ whole genome shotgun (WGS) entry which is preliminary data.</text>
</comment>
<evidence type="ECO:0000313" key="1">
    <source>
        <dbReference type="EMBL" id="KAB8302389.1"/>
    </source>
</evidence>
<dbReference type="EMBL" id="VIGI01000003">
    <property type="protein sequence ID" value="KAB8302389.1"/>
    <property type="molecule type" value="Genomic_DNA"/>
</dbReference>
<dbReference type="Proteomes" id="UP000326757">
    <property type="component" value="Unassembled WGS sequence"/>
</dbReference>
<evidence type="ECO:0008006" key="3">
    <source>
        <dbReference type="Google" id="ProtNLM"/>
    </source>
</evidence>